<dbReference type="AlphaFoldDB" id="A0A9D3VFH5"/>
<name>A0A9D3VFH5_9ROSI</name>
<gene>
    <name evidence="1" type="ORF">J1N35_020765</name>
</gene>
<proteinExistence type="predicted"/>
<keyword evidence="2" id="KW-1185">Reference proteome</keyword>
<dbReference type="OrthoDB" id="1938246at2759"/>
<comment type="caution">
    <text evidence="1">The sequence shown here is derived from an EMBL/GenBank/DDBJ whole genome shotgun (WGS) entry which is preliminary data.</text>
</comment>
<organism evidence="1 2">
    <name type="scientific">Gossypium stocksii</name>
    <dbReference type="NCBI Taxonomy" id="47602"/>
    <lineage>
        <taxon>Eukaryota</taxon>
        <taxon>Viridiplantae</taxon>
        <taxon>Streptophyta</taxon>
        <taxon>Embryophyta</taxon>
        <taxon>Tracheophyta</taxon>
        <taxon>Spermatophyta</taxon>
        <taxon>Magnoliopsida</taxon>
        <taxon>eudicotyledons</taxon>
        <taxon>Gunneridae</taxon>
        <taxon>Pentapetalae</taxon>
        <taxon>rosids</taxon>
        <taxon>malvids</taxon>
        <taxon>Malvales</taxon>
        <taxon>Malvaceae</taxon>
        <taxon>Malvoideae</taxon>
        <taxon>Gossypium</taxon>
    </lineage>
</organism>
<evidence type="ECO:0000313" key="2">
    <source>
        <dbReference type="Proteomes" id="UP000828251"/>
    </source>
</evidence>
<dbReference type="EMBL" id="JAIQCV010000007">
    <property type="protein sequence ID" value="KAH1081004.1"/>
    <property type="molecule type" value="Genomic_DNA"/>
</dbReference>
<reference evidence="1 2" key="1">
    <citation type="journal article" date="2021" name="Plant Biotechnol. J.">
        <title>Multi-omics assisted identification of the key and species-specific regulatory components of drought-tolerant mechanisms in Gossypium stocksii.</title>
        <authorList>
            <person name="Yu D."/>
            <person name="Ke L."/>
            <person name="Zhang D."/>
            <person name="Wu Y."/>
            <person name="Sun Y."/>
            <person name="Mei J."/>
            <person name="Sun J."/>
            <person name="Sun Y."/>
        </authorList>
    </citation>
    <scope>NUCLEOTIDE SEQUENCE [LARGE SCALE GENOMIC DNA]</scope>
    <source>
        <strain evidence="2">cv. E1</strain>
        <tissue evidence="1">Leaf</tissue>
    </source>
</reference>
<accession>A0A9D3VFH5</accession>
<evidence type="ECO:0000313" key="1">
    <source>
        <dbReference type="EMBL" id="KAH1081004.1"/>
    </source>
</evidence>
<sequence>MLKIGYSLITKFEALWVQVLRAKYGLCESMPDSIMRNSCSYIWKAVAKAWPLLRSNIIWSIGNRKTVRCWKGNWVHNMGPLNQYVPGHGNIVSETKINEMVSVNGDWNLDLFRLLLLEKVVKRITSILPLLEHAGPDMLSWSRTTTGVFSVKSAYFMLKEETWTPKEEN</sequence>
<evidence type="ECO:0008006" key="3">
    <source>
        <dbReference type="Google" id="ProtNLM"/>
    </source>
</evidence>
<protein>
    <recommendedName>
        <fullName evidence="3">Reverse transcriptase zinc-binding domain-containing protein</fullName>
    </recommendedName>
</protein>
<dbReference type="Proteomes" id="UP000828251">
    <property type="component" value="Unassembled WGS sequence"/>
</dbReference>